<name>A0A1E5Q0S8_9ACTN</name>
<dbReference type="Proteomes" id="UP000095705">
    <property type="component" value="Unassembled WGS sequence"/>
</dbReference>
<evidence type="ECO:0000313" key="3">
    <source>
        <dbReference type="EMBL" id="OEJ35336.1"/>
    </source>
</evidence>
<dbReference type="SUPFAM" id="SSF49299">
    <property type="entry name" value="PKD domain"/>
    <property type="match status" value="1"/>
</dbReference>
<dbReference type="STRING" id="36818.BGK67_32200"/>
<dbReference type="InterPro" id="IPR013783">
    <property type="entry name" value="Ig-like_fold"/>
</dbReference>
<dbReference type="PROSITE" id="PS50093">
    <property type="entry name" value="PKD"/>
    <property type="match status" value="1"/>
</dbReference>
<feature type="compositionally biased region" description="Low complexity" evidence="1">
    <location>
        <begin position="131"/>
        <end position="144"/>
    </location>
</feature>
<protein>
    <recommendedName>
        <fullName evidence="2">PKD domain-containing protein</fullName>
    </recommendedName>
</protein>
<dbReference type="AlphaFoldDB" id="A0A1E5Q0S8"/>
<dbReference type="Pfam" id="PF00801">
    <property type="entry name" value="PKD"/>
    <property type="match status" value="1"/>
</dbReference>
<keyword evidence="4" id="KW-1185">Reference proteome</keyword>
<feature type="region of interest" description="Disordered" evidence="1">
    <location>
        <begin position="107"/>
        <end position="151"/>
    </location>
</feature>
<evidence type="ECO:0000313" key="4">
    <source>
        <dbReference type="Proteomes" id="UP000095705"/>
    </source>
</evidence>
<organism evidence="3 4">
    <name type="scientific">Streptomyces subrutilus</name>
    <dbReference type="NCBI Taxonomy" id="36818"/>
    <lineage>
        <taxon>Bacteria</taxon>
        <taxon>Bacillati</taxon>
        <taxon>Actinomycetota</taxon>
        <taxon>Actinomycetes</taxon>
        <taxon>Kitasatosporales</taxon>
        <taxon>Streptomycetaceae</taxon>
        <taxon>Streptomyces</taxon>
    </lineage>
</organism>
<feature type="domain" description="PKD" evidence="2">
    <location>
        <begin position="19"/>
        <end position="67"/>
    </location>
</feature>
<dbReference type="RefSeq" id="WP_069923520.1">
    <property type="nucleotide sequence ID" value="NZ_MEHK01000001.1"/>
</dbReference>
<comment type="caution">
    <text evidence="3">The sequence shown here is derived from an EMBL/GenBank/DDBJ whole genome shotgun (WGS) entry which is preliminary data.</text>
</comment>
<accession>A0A1E5Q0S8</accession>
<evidence type="ECO:0000256" key="1">
    <source>
        <dbReference type="SAM" id="MobiDB-lite"/>
    </source>
</evidence>
<dbReference type="InterPro" id="IPR000601">
    <property type="entry name" value="PKD_dom"/>
</dbReference>
<dbReference type="InterPro" id="IPR035986">
    <property type="entry name" value="PKD_dom_sf"/>
</dbReference>
<evidence type="ECO:0000259" key="2">
    <source>
        <dbReference type="PROSITE" id="PS50093"/>
    </source>
</evidence>
<dbReference type="GO" id="GO:0005975">
    <property type="term" value="P:carbohydrate metabolic process"/>
    <property type="evidence" value="ECO:0007669"/>
    <property type="project" value="UniProtKB-ARBA"/>
</dbReference>
<reference evidence="3 4" key="1">
    <citation type="submission" date="2016-08" db="EMBL/GenBank/DDBJ databases">
        <title>The complete genome of Streptomyces subrutilus 10-1-1.</title>
        <authorList>
            <person name="Chen X."/>
        </authorList>
    </citation>
    <scope>NUCLEOTIDE SEQUENCE [LARGE SCALE GENOMIC DNA]</scope>
    <source>
        <strain evidence="3 4">10-1-1</strain>
    </source>
</reference>
<dbReference type="Gene3D" id="2.60.40.10">
    <property type="entry name" value="Immunoglobulins"/>
    <property type="match status" value="1"/>
</dbReference>
<sequence length="151" mass="15645">MGSRRHHGEGDGRSGGRWPTGLTYHYDFGDGTAPVVTKATTAEHVYSSPCACVAKVTAVNGVGEKVSSFDQPAKVTAPGPLTTAFTVTPLLPTSSDPFTRRAPLTVSVDTDDTAAPWPVTSTDVDFGDGTQGTSTTWATSSTPTRCPAPTT</sequence>
<dbReference type="EMBL" id="MEHK01000001">
    <property type="protein sequence ID" value="OEJ35336.1"/>
    <property type="molecule type" value="Genomic_DNA"/>
</dbReference>
<gene>
    <name evidence="3" type="ORF">BGK67_32200</name>
</gene>
<proteinExistence type="predicted"/>